<reference evidence="2" key="1">
    <citation type="journal article" date="2019" name="Int. J. Syst. Evol. Microbiol.">
        <title>The Global Catalogue of Microorganisms (GCM) 10K type strain sequencing project: providing services to taxonomists for standard genome sequencing and annotation.</title>
        <authorList>
            <consortium name="The Broad Institute Genomics Platform"/>
            <consortium name="The Broad Institute Genome Sequencing Center for Infectious Disease"/>
            <person name="Wu L."/>
            <person name="Ma J."/>
        </authorList>
    </citation>
    <scope>NUCLEOTIDE SEQUENCE [LARGE SCALE GENOMIC DNA]</scope>
    <source>
        <strain evidence="2">CCTCC AB 2017081</strain>
    </source>
</reference>
<proteinExistence type="predicted"/>
<organism evidence="1 2">
    <name type="scientific">Deinococcus rufus</name>
    <dbReference type="NCBI Taxonomy" id="2136097"/>
    <lineage>
        <taxon>Bacteria</taxon>
        <taxon>Thermotogati</taxon>
        <taxon>Deinococcota</taxon>
        <taxon>Deinococci</taxon>
        <taxon>Deinococcales</taxon>
        <taxon>Deinococcaceae</taxon>
        <taxon>Deinococcus</taxon>
    </lineage>
</organism>
<dbReference type="RefSeq" id="WP_322472255.1">
    <property type="nucleotide sequence ID" value="NZ_JBHRZG010000024.1"/>
</dbReference>
<gene>
    <name evidence="1" type="ORF">ACFOSB_18015</name>
</gene>
<dbReference type="Proteomes" id="UP001595803">
    <property type="component" value="Unassembled WGS sequence"/>
</dbReference>
<name>A0ABV7ZDP2_9DEIO</name>
<sequence length="93" mass="9928">MDEVTFLVQGVLVTGKLAFPVGKLEPPEAARLQLTLDDAVACMGLEQSDLFVLFEARIFGASIATVESLVLRRDAVGGTLNGHLFIDATPQVN</sequence>
<dbReference type="EMBL" id="JBHRZG010000024">
    <property type="protein sequence ID" value="MFC3834757.1"/>
    <property type="molecule type" value="Genomic_DNA"/>
</dbReference>
<comment type="caution">
    <text evidence="1">The sequence shown here is derived from an EMBL/GenBank/DDBJ whole genome shotgun (WGS) entry which is preliminary data.</text>
</comment>
<accession>A0ABV7ZDP2</accession>
<evidence type="ECO:0000313" key="2">
    <source>
        <dbReference type="Proteomes" id="UP001595803"/>
    </source>
</evidence>
<keyword evidence="2" id="KW-1185">Reference proteome</keyword>
<protein>
    <submittedName>
        <fullName evidence="1">Uncharacterized protein</fullName>
    </submittedName>
</protein>
<evidence type="ECO:0000313" key="1">
    <source>
        <dbReference type="EMBL" id="MFC3834757.1"/>
    </source>
</evidence>